<organism evidence="1 2">
    <name type="scientific">Pseudomonas syringae pv. primulae</name>
    <dbReference type="NCBI Taxonomy" id="251707"/>
    <lineage>
        <taxon>Bacteria</taxon>
        <taxon>Pseudomonadati</taxon>
        <taxon>Pseudomonadota</taxon>
        <taxon>Gammaproteobacteria</taxon>
        <taxon>Pseudomonadales</taxon>
        <taxon>Pseudomonadaceae</taxon>
        <taxon>Pseudomonas</taxon>
    </lineage>
</organism>
<dbReference type="EMBL" id="LJRC01000198">
    <property type="protein sequence ID" value="KPY33959.1"/>
    <property type="molecule type" value="Genomic_DNA"/>
</dbReference>
<comment type="caution">
    <text evidence="1">The sequence shown here is derived from an EMBL/GenBank/DDBJ whole genome shotgun (WGS) entry which is preliminary data.</text>
</comment>
<dbReference type="Proteomes" id="UP000050562">
    <property type="component" value="Unassembled WGS sequence"/>
</dbReference>
<evidence type="ECO:0000313" key="1">
    <source>
        <dbReference type="EMBL" id="KPY33959.1"/>
    </source>
</evidence>
<dbReference type="AlphaFoldDB" id="A0A0P9YGV0"/>
<dbReference type="PATRIC" id="fig|251707.3.peg.497"/>
<dbReference type="InterPro" id="IPR021333">
    <property type="entry name" value="DUF2946"/>
</dbReference>
<evidence type="ECO:0008006" key="3">
    <source>
        <dbReference type="Google" id="ProtNLM"/>
    </source>
</evidence>
<gene>
    <name evidence="1" type="ORF">ALO52_00377</name>
</gene>
<evidence type="ECO:0000313" key="2">
    <source>
        <dbReference type="Proteomes" id="UP000050562"/>
    </source>
</evidence>
<sequence length="130" mass="13900">MMSQRRTTTVWIACFAVLFSLLAMPLSPSTPRVTGEQVLWGTFCGGGGTRLVAIPLSEASQGMPDGQQHQSAMQHCPCCSGSVFVVIAPGFSHGLVARLEPERFAPAIFLIHASPRLQWPSANPRASPPV</sequence>
<protein>
    <recommendedName>
        <fullName evidence="3">DUF2946 domain-containing protein</fullName>
    </recommendedName>
</protein>
<accession>A0A0P9YGV0</accession>
<dbReference type="Pfam" id="PF11162">
    <property type="entry name" value="DUF2946"/>
    <property type="match status" value="1"/>
</dbReference>
<reference evidence="1 2" key="1">
    <citation type="submission" date="2015-09" db="EMBL/GenBank/DDBJ databases">
        <title>Genome announcement of multiple Pseudomonas syringae strains.</title>
        <authorList>
            <person name="Thakur S."/>
            <person name="Wang P.W."/>
            <person name="Gong Y."/>
            <person name="Weir B.S."/>
            <person name="Guttman D.S."/>
        </authorList>
    </citation>
    <scope>NUCLEOTIDE SEQUENCE [LARGE SCALE GENOMIC DNA]</scope>
    <source>
        <strain evidence="1 2">ICMP3956</strain>
    </source>
</reference>
<name>A0A0P9YGV0_9PSED</name>
<proteinExistence type="predicted"/>